<evidence type="ECO:0000256" key="2">
    <source>
        <dbReference type="ARBA" id="ARBA00022490"/>
    </source>
</evidence>
<reference evidence="9" key="2">
    <citation type="submission" date="2025-08" db="UniProtKB">
        <authorList>
            <consortium name="Ensembl"/>
        </authorList>
    </citation>
    <scope>IDENTIFICATION</scope>
</reference>
<evidence type="ECO:0000256" key="1">
    <source>
        <dbReference type="ARBA" id="ARBA00004496"/>
    </source>
</evidence>
<keyword evidence="4" id="KW-0677">Repeat</keyword>
<accession>A0A665TTM7</accession>
<dbReference type="InterPro" id="IPR041267">
    <property type="entry name" value="NLRP_HD2"/>
</dbReference>
<dbReference type="Proteomes" id="UP000472264">
    <property type="component" value="Chromosome 2"/>
</dbReference>
<dbReference type="GO" id="GO:0005524">
    <property type="term" value="F:ATP binding"/>
    <property type="evidence" value="ECO:0007669"/>
    <property type="project" value="UniProtKB-KW"/>
</dbReference>
<dbReference type="FunFam" id="3.40.50.300:FF:001524">
    <property type="entry name" value="Si:dkey-126g1.7"/>
    <property type="match status" value="1"/>
</dbReference>
<name>A0A665TTM7_ECHNA</name>
<dbReference type="SUPFAM" id="SSF52047">
    <property type="entry name" value="RNI-like"/>
    <property type="match status" value="2"/>
</dbReference>
<evidence type="ECO:0000256" key="5">
    <source>
        <dbReference type="ARBA" id="ARBA00022741"/>
    </source>
</evidence>
<dbReference type="Gene3D" id="3.40.50.300">
    <property type="entry name" value="P-loop containing nucleotide triphosphate hydrolases"/>
    <property type="match status" value="1"/>
</dbReference>
<dbReference type="SMART" id="SM01288">
    <property type="entry name" value="FISNA"/>
    <property type="match status" value="1"/>
</dbReference>
<dbReference type="Pfam" id="PF13516">
    <property type="entry name" value="LRR_6"/>
    <property type="match status" value="7"/>
</dbReference>
<evidence type="ECO:0000256" key="3">
    <source>
        <dbReference type="ARBA" id="ARBA00022614"/>
    </source>
</evidence>
<reference evidence="9" key="1">
    <citation type="submission" date="2021-04" db="EMBL/GenBank/DDBJ databases">
        <authorList>
            <consortium name="Wellcome Sanger Institute Data Sharing"/>
        </authorList>
    </citation>
    <scope>NUCLEOTIDE SEQUENCE [LARGE SCALE GENOMIC DNA]</scope>
</reference>
<feature type="region of interest" description="Disordered" evidence="7">
    <location>
        <begin position="65"/>
        <end position="86"/>
    </location>
</feature>
<dbReference type="Ensembl" id="ENSENLT00000008706.1">
    <property type="protein sequence ID" value="ENSENLP00000008321.1"/>
    <property type="gene ID" value="ENSENLG00000004038.1"/>
</dbReference>
<dbReference type="InterPro" id="IPR032675">
    <property type="entry name" value="LRR_dom_sf"/>
</dbReference>
<dbReference type="Pfam" id="PF05729">
    <property type="entry name" value="NACHT"/>
    <property type="match status" value="1"/>
</dbReference>
<evidence type="ECO:0000256" key="7">
    <source>
        <dbReference type="SAM" id="MobiDB-lite"/>
    </source>
</evidence>
<dbReference type="PROSITE" id="PS51450">
    <property type="entry name" value="LRR"/>
    <property type="match status" value="5"/>
</dbReference>
<sequence length="1022" mass="114894">MKQEELADCLQSKSCAPVCQHKLKSALKKKFQCVFEGISKAGNPTLLNQVYTELYITEGGTGEVNEEHEVRQIETASRKQDRAETSIRQEDIFKPPPGRDQPIRTVMTKGVAGIGKTVLTQKFTLDWAEDKANQDIEFTFPFTFRELNVLKEKKFSLVELVHLFFTETKEAGMCSFDQFQVVFIFDGLDECRLPLDFHNTEVLTDPTESTSVDVLLTNLIRGKLLPSARLWITTRPAAANQIPPRCVDMVTEVRGFSDPQKEEYFRKRFRHKKQASRIISHIKTSRSLHIMCHIPVFCWITATVLEEVLKTREGGELPKTLTEMYIHFLVVQSKLKKVKYDGGAESDPHWSPETRKMIESLGKVAFEQLQKGNLIFYESDLTECGIDIRAASVYSGVLTQIFKEETRLYQDKVFCFIHLSVQEFLAALHVHLTFINSGVNLMAEEQSTTWRSKLIRTGSKTTRLYQSAVDEALQSPNGHLDLFLRFLLGLSLQTNQTLLRGLVTQTGSSSETNQKTVQYIKTKISENVSPEKSINLFHCLNELNDGSLVEEIQQSLRSGRLSTDKLSPAQWSALVFILLSSEKDLDVFDLKKYSASEEALLRLLPVVKASNKVLLSGCNLSDRSCEALSSVLSSQSSSLRDLDLSNNNLQDSGVKLLSAGLKSPHCELETLRLENCSLSEISCSSLVSALKSNPSHLRELDLSHNGLKYSDLKDLCGFLESPDCRLETLRLRCCWLSEISCSSLASALKSNPSHLRELDLRGNLLQDPDVKELRDLVESPDCRLETLRFDNSSLSEISCSSLVSALKSNPSHLRELELKENDLKDSGLKDLCGFLESPHCRLETLRLENCSLSEISCSSLVSALKSNPSHLRKLDLSQNDLKDSGLKDLCGFLKSPHCRLETLRLESCSLSEISCSSLVSALKSNPSHLRELDLSLNNLKDSGLKDLCGFLESPHCKLETLRLRRCSLSKISCSSLVSALKSNPSHLRELHLSHNMLKDSDLKDLSDLVKCPDFRLETLRWK</sequence>
<dbReference type="SMART" id="SM00368">
    <property type="entry name" value="LRR_RI"/>
    <property type="match status" value="14"/>
</dbReference>
<evidence type="ECO:0000256" key="6">
    <source>
        <dbReference type="ARBA" id="ARBA00022840"/>
    </source>
</evidence>
<evidence type="ECO:0000313" key="9">
    <source>
        <dbReference type="Ensembl" id="ENSENLP00000008321.1"/>
    </source>
</evidence>
<evidence type="ECO:0000313" key="10">
    <source>
        <dbReference type="Proteomes" id="UP000472264"/>
    </source>
</evidence>
<dbReference type="Pfam" id="PF17776">
    <property type="entry name" value="NLRC4_HD2"/>
    <property type="match status" value="1"/>
</dbReference>
<keyword evidence="6" id="KW-0067">ATP-binding</keyword>
<dbReference type="Pfam" id="PF17779">
    <property type="entry name" value="WHD_NOD2"/>
    <property type="match status" value="1"/>
</dbReference>
<dbReference type="InterPro" id="IPR001611">
    <property type="entry name" value="Leu-rich_rpt"/>
</dbReference>
<dbReference type="InterPro" id="IPR041075">
    <property type="entry name" value="NOD1/2_WH"/>
</dbReference>
<dbReference type="AlphaFoldDB" id="A0A665TTM7"/>
<evidence type="ECO:0000259" key="8">
    <source>
        <dbReference type="PROSITE" id="PS50837"/>
    </source>
</evidence>
<dbReference type="GO" id="GO:0005737">
    <property type="term" value="C:cytoplasm"/>
    <property type="evidence" value="ECO:0007669"/>
    <property type="project" value="UniProtKB-SubCell"/>
</dbReference>
<keyword evidence="2" id="KW-0963">Cytoplasm</keyword>
<dbReference type="PANTHER" id="PTHR24106">
    <property type="entry name" value="NACHT, LRR AND CARD DOMAINS-CONTAINING"/>
    <property type="match status" value="1"/>
</dbReference>
<organism evidence="9 10">
    <name type="scientific">Echeneis naucrates</name>
    <name type="common">Live sharksucker</name>
    <dbReference type="NCBI Taxonomy" id="173247"/>
    <lineage>
        <taxon>Eukaryota</taxon>
        <taxon>Metazoa</taxon>
        <taxon>Chordata</taxon>
        <taxon>Craniata</taxon>
        <taxon>Vertebrata</taxon>
        <taxon>Euteleostomi</taxon>
        <taxon>Actinopterygii</taxon>
        <taxon>Neopterygii</taxon>
        <taxon>Teleostei</taxon>
        <taxon>Neoteleostei</taxon>
        <taxon>Acanthomorphata</taxon>
        <taxon>Carangaria</taxon>
        <taxon>Carangiformes</taxon>
        <taxon>Echeneidae</taxon>
        <taxon>Echeneis</taxon>
    </lineage>
</organism>
<dbReference type="Gene3D" id="3.80.10.10">
    <property type="entry name" value="Ribonuclease Inhibitor"/>
    <property type="match status" value="3"/>
</dbReference>
<dbReference type="FunFam" id="3.80.10.10:FF:000100">
    <property type="entry name" value="Si:dkey-11n14.1"/>
    <property type="match status" value="1"/>
</dbReference>
<dbReference type="PROSITE" id="PS50837">
    <property type="entry name" value="NACHT"/>
    <property type="match status" value="1"/>
</dbReference>
<dbReference type="InterPro" id="IPR029495">
    <property type="entry name" value="NACHT-assoc"/>
</dbReference>
<protein>
    <recommendedName>
        <fullName evidence="8">NACHT domain-containing protein</fullName>
    </recommendedName>
</protein>
<feature type="domain" description="NACHT" evidence="8">
    <location>
        <begin position="104"/>
        <end position="238"/>
    </location>
</feature>
<dbReference type="InterPro" id="IPR051261">
    <property type="entry name" value="NLR"/>
</dbReference>
<reference evidence="9" key="3">
    <citation type="submission" date="2025-09" db="UniProtKB">
        <authorList>
            <consortium name="Ensembl"/>
        </authorList>
    </citation>
    <scope>IDENTIFICATION</scope>
</reference>
<comment type="subcellular location">
    <subcellularLocation>
        <location evidence="1">Cytoplasm</location>
    </subcellularLocation>
</comment>
<dbReference type="FunFam" id="3.80.10.10:FF:000947">
    <property type="entry name" value="Si:dkey-286j17.4"/>
    <property type="match status" value="1"/>
</dbReference>
<dbReference type="InterPro" id="IPR027417">
    <property type="entry name" value="P-loop_NTPase"/>
</dbReference>
<evidence type="ECO:0000256" key="4">
    <source>
        <dbReference type="ARBA" id="ARBA00022737"/>
    </source>
</evidence>
<keyword evidence="5" id="KW-0547">Nucleotide-binding</keyword>
<keyword evidence="10" id="KW-1185">Reference proteome</keyword>
<dbReference type="InterPro" id="IPR007111">
    <property type="entry name" value="NACHT_NTPase"/>
</dbReference>
<dbReference type="Pfam" id="PF14484">
    <property type="entry name" value="FISNA"/>
    <property type="match status" value="1"/>
</dbReference>
<proteinExistence type="predicted"/>
<keyword evidence="3" id="KW-0433">Leucine-rich repeat</keyword>